<organism evidence="2 3">
    <name type="scientific">Cinara cedri</name>
    <dbReference type="NCBI Taxonomy" id="506608"/>
    <lineage>
        <taxon>Eukaryota</taxon>
        <taxon>Metazoa</taxon>
        <taxon>Ecdysozoa</taxon>
        <taxon>Arthropoda</taxon>
        <taxon>Hexapoda</taxon>
        <taxon>Insecta</taxon>
        <taxon>Pterygota</taxon>
        <taxon>Neoptera</taxon>
        <taxon>Paraneoptera</taxon>
        <taxon>Hemiptera</taxon>
        <taxon>Sternorrhyncha</taxon>
        <taxon>Aphidomorpha</taxon>
        <taxon>Aphidoidea</taxon>
        <taxon>Aphididae</taxon>
        <taxon>Lachninae</taxon>
        <taxon>Cinara</taxon>
    </lineage>
</organism>
<dbReference type="OrthoDB" id="6626214at2759"/>
<keyword evidence="2" id="KW-0255">Endonuclease</keyword>
<dbReference type="EMBL" id="CABPRJ010001465">
    <property type="protein sequence ID" value="VVC38211.1"/>
    <property type="molecule type" value="Genomic_DNA"/>
</dbReference>
<dbReference type="InterPro" id="IPR005135">
    <property type="entry name" value="Endo/exonuclease/phosphatase"/>
</dbReference>
<sequence>MRNSKTSMRNTQTGTLQNDKKGKALVDLINFTSLVLCNQGKTDTFRSGSIIDLTIATAALPQRIKGWRVLDEVSLSDHFYIAFSIENGPYDNTKARTAPLPKKIELKKLETSLRTNSIYKKGDSMDIKNNSGIALPTTQILEKYYEFGKELHICFVDFRQVYYDSIIREKLWKVLKEFEVPVKLIQLVKEQGLDKVVHCFQLHTT</sequence>
<reference evidence="2 3" key="1">
    <citation type="submission" date="2019-08" db="EMBL/GenBank/DDBJ databases">
        <authorList>
            <person name="Alioto T."/>
            <person name="Alioto T."/>
            <person name="Gomez Garrido J."/>
        </authorList>
    </citation>
    <scope>NUCLEOTIDE SEQUENCE [LARGE SCALE GENOMIC DNA]</scope>
</reference>
<accession>A0A5E4N0L1</accession>
<keyword evidence="2" id="KW-0378">Hydrolase</keyword>
<dbReference type="Proteomes" id="UP000325440">
    <property type="component" value="Unassembled WGS sequence"/>
</dbReference>
<protein>
    <submittedName>
        <fullName evidence="2">Endonuclease/exonuclease/phosphatase</fullName>
    </submittedName>
</protein>
<dbReference type="GO" id="GO:0004519">
    <property type="term" value="F:endonuclease activity"/>
    <property type="evidence" value="ECO:0007669"/>
    <property type="project" value="UniProtKB-KW"/>
</dbReference>
<dbReference type="Pfam" id="PF14529">
    <property type="entry name" value="Exo_endo_phos_2"/>
    <property type="match status" value="1"/>
</dbReference>
<evidence type="ECO:0000259" key="1">
    <source>
        <dbReference type="Pfam" id="PF14529"/>
    </source>
</evidence>
<dbReference type="GO" id="GO:0004527">
    <property type="term" value="F:exonuclease activity"/>
    <property type="evidence" value="ECO:0007669"/>
    <property type="project" value="UniProtKB-KW"/>
</dbReference>
<name>A0A5E4N0L1_9HEMI</name>
<proteinExistence type="predicted"/>
<dbReference type="AlphaFoldDB" id="A0A5E4N0L1"/>
<keyword evidence="3" id="KW-1185">Reference proteome</keyword>
<keyword evidence="2" id="KW-0540">Nuclease</keyword>
<feature type="domain" description="Endonuclease/exonuclease/phosphatase" evidence="1">
    <location>
        <begin position="14"/>
        <end position="82"/>
    </location>
</feature>
<dbReference type="InterPro" id="IPR036691">
    <property type="entry name" value="Endo/exonu/phosph_ase_sf"/>
</dbReference>
<dbReference type="SUPFAM" id="SSF56219">
    <property type="entry name" value="DNase I-like"/>
    <property type="match status" value="1"/>
</dbReference>
<keyword evidence="2" id="KW-0269">Exonuclease</keyword>
<gene>
    <name evidence="2" type="ORF">CINCED_3A008542</name>
</gene>
<evidence type="ECO:0000313" key="3">
    <source>
        <dbReference type="Proteomes" id="UP000325440"/>
    </source>
</evidence>
<evidence type="ECO:0000313" key="2">
    <source>
        <dbReference type="EMBL" id="VVC38211.1"/>
    </source>
</evidence>
<dbReference type="Gene3D" id="3.60.10.10">
    <property type="entry name" value="Endonuclease/exonuclease/phosphatase"/>
    <property type="match status" value="1"/>
</dbReference>